<accession>A0A7S2YFS9</accession>
<dbReference type="EMBL" id="HBHT01023352">
    <property type="protein sequence ID" value="CAD9973990.1"/>
    <property type="molecule type" value="Transcribed_RNA"/>
</dbReference>
<sequence>MELDDTTKSEMGLVQLAAIRAILQAATASEILSLADAYGKTPLHYAAWNVHASAGHEILPELAEAYPRALAVADQEGRTPWHYLFLAAADEEVPLRVVQQLLDLTDPDRSALEQKDLLGETPRDILQRQKDEISNAKELLHLLKTPTTTDSI</sequence>
<evidence type="ECO:0000313" key="1">
    <source>
        <dbReference type="EMBL" id="CAD9973990.1"/>
    </source>
</evidence>
<evidence type="ECO:0008006" key="2">
    <source>
        <dbReference type="Google" id="ProtNLM"/>
    </source>
</evidence>
<organism evidence="1">
    <name type="scientific">Entomoneis paludosa</name>
    <dbReference type="NCBI Taxonomy" id="265537"/>
    <lineage>
        <taxon>Eukaryota</taxon>
        <taxon>Sar</taxon>
        <taxon>Stramenopiles</taxon>
        <taxon>Ochrophyta</taxon>
        <taxon>Bacillariophyta</taxon>
        <taxon>Bacillariophyceae</taxon>
        <taxon>Bacillariophycidae</taxon>
        <taxon>Entomoneidaceae</taxon>
        <taxon>Entomoneis</taxon>
    </lineage>
</organism>
<name>A0A7S2YFS9_9STRA</name>
<dbReference type="InterPro" id="IPR036770">
    <property type="entry name" value="Ankyrin_rpt-contain_sf"/>
</dbReference>
<reference evidence="1" key="1">
    <citation type="submission" date="2021-01" db="EMBL/GenBank/DDBJ databases">
        <authorList>
            <person name="Corre E."/>
            <person name="Pelletier E."/>
            <person name="Niang G."/>
            <person name="Scheremetjew M."/>
            <person name="Finn R."/>
            <person name="Kale V."/>
            <person name="Holt S."/>
            <person name="Cochrane G."/>
            <person name="Meng A."/>
            <person name="Brown T."/>
            <person name="Cohen L."/>
        </authorList>
    </citation>
    <scope>NUCLEOTIDE SEQUENCE</scope>
    <source>
        <strain evidence="1">CCMP125</strain>
    </source>
</reference>
<proteinExistence type="predicted"/>
<dbReference type="SUPFAM" id="SSF48403">
    <property type="entry name" value="Ankyrin repeat"/>
    <property type="match status" value="1"/>
</dbReference>
<gene>
    <name evidence="1" type="ORF">APAL1065_LOCUS15671</name>
</gene>
<protein>
    <recommendedName>
        <fullName evidence="2">Ankyrin repeat domain-containing protein</fullName>
    </recommendedName>
</protein>
<dbReference type="Gene3D" id="1.25.40.20">
    <property type="entry name" value="Ankyrin repeat-containing domain"/>
    <property type="match status" value="1"/>
</dbReference>
<dbReference type="AlphaFoldDB" id="A0A7S2YFS9"/>